<dbReference type="EMBL" id="DS231711">
    <property type="protein sequence ID" value="KNB12732.1"/>
    <property type="molecule type" value="Genomic_DNA"/>
</dbReference>
<dbReference type="RefSeq" id="XP_018250777.1">
    <property type="nucleotide sequence ID" value="XM_018401002.1"/>
</dbReference>
<organism evidence="1 2">
    <name type="scientific">Fusarium oxysporum f. sp. lycopersici (strain 4287 / CBS 123668 / FGSC 9935 / NRRL 34936)</name>
    <name type="common">Fusarium vascular wilt of tomato</name>
    <dbReference type="NCBI Taxonomy" id="426428"/>
    <lineage>
        <taxon>Eukaryota</taxon>
        <taxon>Fungi</taxon>
        <taxon>Dikarya</taxon>
        <taxon>Ascomycota</taxon>
        <taxon>Pezizomycotina</taxon>
        <taxon>Sordariomycetes</taxon>
        <taxon>Hypocreomycetidae</taxon>
        <taxon>Hypocreales</taxon>
        <taxon>Nectriaceae</taxon>
        <taxon>Fusarium</taxon>
        <taxon>Fusarium oxysporum species complex</taxon>
    </lineage>
</organism>
<proteinExistence type="predicted"/>
<protein>
    <submittedName>
        <fullName evidence="1">Uncharacterized protein</fullName>
    </submittedName>
</protein>
<dbReference type="GeneID" id="28961406"/>
<sequence length="107" mass="12026">MRVFRLATVYPLALSHGVRALKSQVLSHRGVRLSTIETELDMLVQAMYCFNCTRVCVVLEPRVRKEGIMSPSCTWIVNQNLGWSLGQALFGGTGQRCDHPPPFIFAF</sequence>
<evidence type="ECO:0000313" key="2">
    <source>
        <dbReference type="Proteomes" id="UP000009097"/>
    </source>
</evidence>
<name>A0A0J9VNS7_FUSO4</name>
<gene>
    <name evidence="1" type="ORF">FOXG_20700</name>
</gene>
<dbReference type="KEGG" id="fox:FOXG_20700"/>
<dbReference type="EMBL" id="DS231711">
    <property type="protein sequence ID" value="KNB12731.1"/>
    <property type="molecule type" value="Genomic_DNA"/>
</dbReference>
<reference evidence="1" key="1">
    <citation type="submission" date="2007-04" db="EMBL/GenBank/DDBJ databases">
        <authorList>
            <consortium name="The Broad Institute Genome Sequencing Platform"/>
            <person name="Birren B."/>
            <person name="Lander E."/>
            <person name="Galagan J."/>
            <person name="Nusbaum C."/>
            <person name="Devon K."/>
            <person name="Ma L.-J."/>
            <person name="Jaffe D."/>
            <person name="Butler J."/>
            <person name="Alvarez P."/>
            <person name="Gnerre S."/>
            <person name="Grabherr M."/>
            <person name="Kleber M."/>
            <person name="Mauceli E."/>
            <person name="Brockman W."/>
            <person name="MacCallum I.A."/>
            <person name="Young S."/>
            <person name="LaButti K."/>
            <person name="DeCaprio D."/>
            <person name="Crawford M."/>
            <person name="Koehrsen M."/>
            <person name="Engels R."/>
            <person name="Montgomery P."/>
            <person name="Pearson M."/>
            <person name="Howarth C."/>
            <person name="Larson L."/>
            <person name="White J."/>
            <person name="O'Leary S."/>
            <person name="Kodira C."/>
            <person name="Zeng Q."/>
            <person name="Yandava C."/>
            <person name="Alvarado L."/>
            <person name="Kistler C."/>
            <person name="Shim W.-B."/>
            <person name="Kang S."/>
            <person name="Woloshuk C."/>
        </authorList>
    </citation>
    <scope>NUCLEOTIDE SEQUENCE</scope>
    <source>
        <strain evidence="1">4287</strain>
    </source>
</reference>
<dbReference type="EMBL" id="DS231711">
    <property type="protein sequence ID" value="KNB12730.1"/>
    <property type="molecule type" value="Genomic_DNA"/>
</dbReference>
<reference evidence="1" key="2">
    <citation type="journal article" date="2010" name="Nature">
        <title>Comparative genomics reveals mobile pathogenicity chromosomes in Fusarium.</title>
        <authorList>
            <person name="Ma L.J."/>
            <person name="van der Does H.C."/>
            <person name="Borkovich K.A."/>
            <person name="Coleman J.J."/>
            <person name="Daboussi M.J."/>
            <person name="Di Pietro A."/>
            <person name="Dufresne M."/>
            <person name="Freitag M."/>
            <person name="Grabherr M."/>
            <person name="Henrissat B."/>
            <person name="Houterman P.M."/>
            <person name="Kang S."/>
            <person name="Shim W.B."/>
            <person name="Woloshuk C."/>
            <person name="Xie X."/>
            <person name="Xu J.R."/>
            <person name="Antoniw J."/>
            <person name="Baker S.E."/>
            <person name="Bluhm B.H."/>
            <person name="Breakspear A."/>
            <person name="Brown D.W."/>
            <person name="Butchko R.A."/>
            <person name="Chapman S."/>
            <person name="Coulson R."/>
            <person name="Coutinho P.M."/>
            <person name="Danchin E.G."/>
            <person name="Diener A."/>
            <person name="Gale L.R."/>
            <person name="Gardiner D.M."/>
            <person name="Goff S."/>
            <person name="Hammond-Kosack K.E."/>
            <person name="Hilburn K."/>
            <person name="Hua-Van A."/>
            <person name="Jonkers W."/>
            <person name="Kazan K."/>
            <person name="Kodira C.D."/>
            <person name="Koehrsen M."/>
            <person name="Kumar L."/>
            <person name="Lee Y.H."/>
            <person name="Li L."/>
            <person name="Manners J.M."/>
            <person name="Miranda-Saavedra D."/>
            <person name="Mukherjee M."/>
            <person name="Park G."/>
            <person name="Park J."/>
            <person name="Park S.Y."/>
            <person name="Proctor R.H."/>
            <person name="Regev A."/>
            <person name="Ruiz-Roldan M.C."/>
            <person name="Sain D."/>
            <person name="Sakthikumar S."/>
            <person name="Sykes S."/>
            <person name="Schwartz D.C."/>
            <person name="Turgeon B.G."/>
            <person name="Wapinski I."/>
            <person name="Yoder O."/>
            <person name="Young S."/>
            <person name="Zeng Q."/>
            <person name="Zhou S."/>
            <person name="Galagan J."/>
            <person name="Cuomo C.A."/>
            <person name="Kistler H.C."/>
            <person name="Rep M."/>
        </authorList>
    </citation>
    <scope>NUCLEOTIDE SEQUENCE [LARGE SCALE GENOMIC DNA]</scope>
    <source>
        <strain evidence="1">4287</strain>
    </source>
</reference>
<dbReference type="RefSeq" id="XP_018250774.1">
    <property type="nucleotide sequence ID" value="XM_018400999.1"/>
</dbReference>
<dbReference type="RefSeq" id="XP_018250776.1">
    <property type="nucleotide sequence ID" value="XM_018401001.1"/>
</dbReference>
<dbReference type="AlphaFoldDB" id="A0A0J9VNS7"/>
<dbReference type="Proteomes" id="UP000009097">
    <property type="component" value="Unassembled WGS sequence"/>
</dbReference>
<dbReference type="EMBL" id="DS231711">
    <property type="protein sequence ID" value="KNB12729.1"/>
    <property type="molecule type" value="Genomic_DNA"/>
</dbReference>
<dbReference type="RefSeq" id="XP_018250775.1">
    <property type="nucleotide sequence ID" value="XM_018401000.1"/>
</dbReference>
<dbReference type="VEuPathDB" id="FungiDB:FOXG_20700"/>
<evidence type="ECO:0000313" key="1">
    <source>
        <dbReference type="EMBL" id="KNB12729.1"/>
    </source>
</evidence>
<accession>A0A0J9VNS7</accession>